<dbReference type="AlphaFoldDB" id="A0A2U8GNK3"/>
<reference evidence="1 2" key="1">
    <citation type="submission" date="2017-06" db="EMBL/GenBank/DDBJ databases">
        <title>Azoarcus.</title>
        <authorList>
            <person name="Woo J.-H."/>
            <person name="Kim H.-S."/>
        </authorList>
    </citation>
    <scope>NUCLEOTIDE SEQUENCE [LARGE SCALE GENOMIC DNA]</scope>
    <source>
        <strain evidence="1 2">TSPY31</strain>
    </source>
</reference>
<dbReference type="EMBL" id="CP022187">
    <property type="protein sequence ID" value="AWI75104.1"/>
    <property type="molecule type" value="Genomic_DNA"/>
</dbReference>
<name>A0A2U8GNK3_9RHOO</name>
<dbReference type="Proteomes" id="UP000244930">
    <property type="component" value="Chromosome"/>
</dbReference>
<keyword evidence="2" id="KW-1185">Reference proteome</keyword>
<organism evidence="1 2">
    <name type="scientific">Parazoarcus communis</name>
    <dbReference type="NCBI Taxonomy" id="41977"/>
    <lineage>
        <taxon>Bacteria</taxon>
        <taxon>Pseudomonadati</taxon>
        <taxon>Pseudomonadota</taxon>
        <taxon>Betaproteobacteria</taxon>
        <taxon>Rhodocyclales</taxon>
        <taxon>Zoogloeaceae</taxon>
        <taxon>Parazoarcus</taxon>
    </lineage>
</organism>
<evidence type="ECO:0000313" key="2">
    <source>
        <dbReference type="Proteomes" id="UP000244930"/>
    </source>
</evidence>
<proteinExistence type="predicted"/>
<accession>A0A2U8GNK3</accession>
<evidence type="ECO:0000313" key="1">
    <source>
        <dbReference type="EMBL" id="AWI75104.1"/>
    </source>
</evidence>
<dbReference type="KEGG" id="acom:CEW83_07635"/>
<gene>
    <name evidence="1" type="ORF">CEW83_07635</name>
</gene>
<sequence>MLNLSVTKDALDRALALADALIKALTKEGFAFEIDAEKGGTWVKWLETGTKMTVVITEHIKRSAHVITPAEERARKRYWDRSRWDHSASYPSIAQYDYTPTGTLTIEVGRWPSRKWNDTPRTQLERRLGEVVGGVMVLARDIHAKEQEEARRKEAYRIAVARYEFLTTRRASELARFKELEADATNWERAVRLRAFADAREKQLRAEGVLSADEADWLAWARTKADWLDPLVLVSDLILDAPEPKRPGYW</sequence>
<protein>
    <submittedName>
        <fullName evidence="1">Uncharacterized protein</fullName>
    </submittedName>
</protein>